<proteinExistence type="inferred from homology"/>
<dbReference type="PROSITE" id="PS00707">
    <property type="entry name" value="GLYCOSYL_HYDROL_F31_2"/>
    <property type="match status" value="1"/>
</dbReference>
<dbReference type="GO" id="GO:0000272">
    <property type="term" value="P:polysaccharide catabolic process"/>
    <property type="evidence" value="ECO:0007669"/>
    <property type="project" value="UniProtKB-KW"/>
</dbReference>
<evidence type="ECO:0000256" key="2">
    <source>
        <dbReference type="ARBA" id="ARBA00004613"/>
    </source>
</evidence>
<evidence type="ECO:0000256" key="13">
    <source>
        <dbReference type="ARBA" id="ARBA00025512"/>
    </source>
</evidence>
<evidence type="ECO:0000256" key="9">
    <source>
        <dbReference type="ARBA" id="ARBA00023277"/>
    </source>
</evidence>
<gene>
    <name evidence="19" type="ORF">FH972_024142</name>
</gene>
<evidence type="ECO:0000313" key="20">
    <source>
        <dbReference type="Proteomes" id="UP000327013"/>
    </source>
</evidence>
<keyword evidence="9" id="KW-0119">Carbohydrate metabolism</keyword>
<dbReference type="SUPFAM" id="SSF74650">
    <property type="entry name" value="Galactose mutarotase-like"/>
    <property type="match status" value="1"/>
</dbReference>
<evidence type="ECO:0000256" key="8">
    <source>
        <dbReference type="ARBA" id="ARBA00023180"/>
    </source>
</evidence>
<dbReference type="Gene3D" id="2.60.40.1180">
    <property type="entry name" value="Golgi alpha-mannosidase II"/>
    <property type="match status" value="2"/>
</dbReference>
<dbReference type="InterPro" id="IPR017853">
    <property type="entry name" value="GH"/>
</dbReference>
<evidence type="ECO:0000259" key="18">
    <source>
        <dbReference type="Pfam" id="PF21365"/>
    </source>
</evidence>
<keyword evidence="7 14" id="KW-0378">Hydrolase</keyword>
<evidence type="ECO:0000256" key="14">
    <source>
        <dbReference type="RuleBase" id="RU361185"/>
    </source>
</evidence>
<dbReference type="InterPro" id="IPR030459">
    <property type="entry name" value="Glyco_hydro_31_CS"/>
</dbReference>
<evidence type="ECO:0000256" key="15">
    <source>
        <dbReference type="SAM" id="SignalP"/>
    </source>
</evidence>
<comment type="subcellular location">
    <subcellularLocation>
        <location evidence="2">Secreted</location>
    </subcellularLocation>
</comment>
<feature type="domain" description="Glycoside hydrolase family 31 N-terminal" evidence="17">
    <location>
        <begin position="115"/>
        <end position="228"/>
    </location>
</feature>
<dbReference type="GO" id="GO:0071555">
    <property type="term" value="P:cell wall organization"/>
    <property type="evidence" value="ECO:0007669"/>
    <property type="project" value="UniProtKB-KW"/>
</dbReference>
<keyword evidence="5" id="KW-0964">Secreted</keyword>
<dbReference type="InterPro" id="IPR025887">
    <property type="entry name" value="Glyco_hydro_31_N_dom"/>
</dbReference>
<keyword evidence="12" id="KW-0624">Polysaccharide degradation</keyword>
<evidence type="ECO:0000256" key="4">
    <source>
        <dbReference type="ARBA" id="ARBA00012744"/>
    </source>
</evidence>
<name>A0A5N6KX70_9ROSI</name>
<comment type="caution">
    <text evidence="19">The sequence shown here is derived from an EMBL/GenBank/DDBJ whole genome shotgun (WGS) entry which is preliminary data.</text>
</comment>
<evidence type="ECO:0000256" key="6">
    <source>
        <dbReference type="ARBA" id="ARBA00022729"/>
    </source>
</evidence>
<feature type="chain" id="PRO_5024368030" description="beta-glucosidase" evidence="15">
    <location>
        <begin position="19"/>
        <end position="899"/>
    </location>
</feature>
<dbReference type="PANTHER" id="PTHR22762:SF67">
    <property type="entry name" value="ALPHA_BETA-GLUCOSIDASE AGDC-RELATED"/>
    <property type="match status" value="1"/>
</dbReference>
<keyword evidence="6 15" id="KW-0732">Signal</keyword>
<dbReference type="Pfam" id="PF13802">
    <property type="entry name" value="Gal_mutarotas_2"/>
    <property type="match status" value="1"/>
</dbReference>
<evidence type="ECO:0000313" key="19">
    <source>
        <dbReference type="EMBL" id="KAB8356560.1"/>
    </source>
</evidence>
<dbReference type="AlphaFoldDB" id="A0A5N6KX70"/>
<dbReference type="GO" id="GO:0005576">
    <property type="term" value="C:extracellular region"/>
    <property type="evidence" value="ECO:0007669"/>
    <property type="project" value="UniProtKB-SubCell"/>
</dbReference>
<keyword evidence="8" id="KW-0325">Glycoprotein</keyword>
<reference evidence="19 20" key="1">
    <citation type="submission" date="2019-06" db="EMBL/GenBank/DDBJ databases">
        <title>A chromosomal-level reference genome of Carpinus fangiana (Coryloideae, Betulaceae).</title>
        <authorList>
            <person name="Yang X."/>
            <person name="Wang Z."/>
            <person name="Zhang L."/>
            <person name="Hao G."/>
            <person name="Liu J."/>
            <person name="Yang Y."/>
        </authorList>
    </citation>
    <scope>NUCLEOTIDE SEQUENCE [LARGE SCALE GENOMIC DNA]</scope>
    <source>
        <strain evidence="19">Cfa_2016G</strain>
        <tissue evidence="19">Leaf</tissue>
    </source>
</reference>
<dbReference type="GO" id="GO:0008422">
    <property type="term" value="F:beta-glucosidase activity"/>
    <property type="evidence" value="ECO:0007669"/>
    <property type="project" value="UniProtKB-EC"/>
</dbReference>
<keyword evidence="11" id="KW-0961">Cell wall biogenesis/degradation</keyword>
<keyword evidence="10 14" id="KW-0326">Glycosidase</keyword>
<evidence type="ECO:0000256" key="7">
    <source>
        <dbReference type="ARBA" id="ARBA00022801"/>
    </source>
</evidence>
<evidence type="ECO:0000256" key="3">
    <source>
        <dbReference type="ARBA" id="ARBA00007806"/>
    </source>
</evidence>
<evidence type="ECO:0000256" key="10">
    <source>
        <dbReference type="ARBA" id="ARBA00023295"/>
    </source>
</evidence>
<keyword evidence="20" id="KW-1185">Reference proteome</keyword>
<dbReference type="GO" id="GO:0090599">
    <property type="term" value="F:alpha-glucosidase activity"/>
    <property type="evidence" value="ECO:0007669"/>
    <property type="project" value="UniProtKB-ARBA"/>
</dbReference>
<accession>A0A5N6KX70</accession>
<dbReference type="InterPro" id="IPR000322">
    <property type="entry name" value="Glyco_hydro_31_TIM"/>
</dbReference>
<dbReference type="SUPFAM" id="SSF51011">
    <property type="entry name" value="Glycosyl hydrolase domain"/>
    <property type="match status" value="1"/>
</dbReference>
<dbReference type="Pfam" id="PF01055">
    <property type="entry name" value="Glyco_hydro_31_2nd"/>
    <property type="match status" value="1"/>
</dbReference>
<dbReference type="Gene3D" id="2.60.40.1760">
    <property type="entry name" value="glycosyl hydrolase (family 31)"/>
    <property type="match status" value="1"/>
</dbReference>
<comment type="catalytic activity">
    <reaction evidence="1">
        <text>Hydrolysis of terminal, non-reducing beta-D-glucosyl residues with release of beta-D-glucose.</text>
        <dbReference type="EC" id="3.2.1.21"/>
    </reaction>
</comment>
<dbReference type="Pfam" id="PF21365">
    <property type="entry name" value="Glyco_hydro_31_3rd"/>
    <property type="match status" value="1"/>
</dbReference>
<dbReference type="PANTHER" id="PTHR22762">
    <property type="entry name" value="ALPHA-GLUCOSIDASE"/>
    <property type="match status" value="1"/>
</dbReference>
<dbReference type="EMBL" id="VIBQ01000016">
    <property type="protein sequence ID" value="KAB8356560.1"/>
    <property type="molecule type" value="Genomic_DNA"/>
</dbReference>
<comment type="similarity">
    <text evidence="3 14">Belongs to the glycosyl hydrolase 31 family.</text>
</comment>
<dbReference type="InterPro" id="IPR048395">
    <property type="entry name" value="Glyco_hydro_31_C"/>
</dbReference>
<dbReference type="InterPro" id="IPR013780">
    <property type="entry name" value="Glyco_hydro_b"/>
</dbReference>
<sequence>MTMINAAALVAAFGVASATALAIEPREPTVADCPGYVLKTYSQTENAFYADLKLAGTPCNIYGQDLQDLQLVVEYQTVDRLHVLIKDVANNVYQVPDEVFPRPDGAAGCLPSESNLVFSVVTEPFSFAVARKDSGETLFNTSGSDLVFESQYLRLRTQLPDQPHLYGLDMTGEHTDPFMLNTSDYTRTFWNRDAYGTPAGSNLYGHHDIYFDHRGDKGTHGVFLLNSNGADIKINDTAGQYLEYNTLGGVFDFYFLNGPEPRDVSRQYAEIAKLPALQPYWGLGYHNCRYGYQDAYAVAEVIANYSKAGIPLETMWTDIVRKDYMELRRTFSLDPERFPIERVREIVDYLHDHQQHYIVMVDPAMYAGPATGPSGGAYSRGVEQNVFLKEDNGSVYHGVVWPGVTAFPDWFNPDTQDFWNSEFQMFFDADSGVDIDALWIDMNEPSNFCTYPCSDPAAFAISSGNPPAPPEVRPESVRPISGFPGDFQPPGLQRRAVQDGAMMGLPDRELLDPPYHINNAAGIISNLTSNTNLVHSNGLVMYDTHDMYGSMMSSASRIAMEARRPTKRPLIITRSTFAGAGKDVGHWLGDNLSTWFHYRISIAQMIAFSSMFQIPMVGADICGFGGNTTDSLCARWALLGAFYPFMRNHNGFDSIAQEFYQKPLWTEAAKYAIDYRYRLLDYLYTAMWQQNQTGDPSISALYFTYPQDTNTFNISEQFFFGDSILVSPVVEENATSVDIYLPNDIFYDFFTYEPVQGQGAMLHLDNVSYTEIPVHIKGGSILPLRTNSANTTTELRKENFTIVVAPGTDGAAKGQLYVDDGESLVQNATSLITFDYSDKKFDMAGTFDYDVGVSVDAVIFLGQAQAPAVMGYGFDYNATSQALRVNIGQPLNGPLSFSL</sequence>
<organism evidence="19 20">
    <name type="scientific">Carpinus fangiana</name>
    <dbReference type="NCBI Taxonomy" id="176857"/>
    <lineage>
        <taxon>Eukaryota</taxon>
        <taxon>Viridiplantae</taxon>
        <taxon>Streptophyta</taxon>
        <taxon>Embryophyta</taxon>
        <taxon>Tracheophyta</taxon>
        <taxon>Spermatophyta</taxon>
        <taxon>Magnoliopsida</taxon>
        <taxon>eudicotyledons</taxon>
        <taxon>Gunneridae</taxon>
        <taxon>Pentapetalae</taxon>
        <taxon>rosids</taxon>
        <taxon>fabids</taxon>
        <taxon>Fagales</taxon>
        <taxon>Betulaceae</taxon>
        <taxon>Carpinus</taxon>
    </lineage>
</organism>
<dbReference type="GO" id="GO:0030246">
    <property type="term" value="F:carbohydrate binding"/>
    <property type="evidence" value="ECO:0007669"/>
    <property type="project" value="InterPro"/>
</dbReference>
<evidence type="ECO:0000259" key="17">
    <source>
        <dbReference type="Pfam" id="PF13802"/>
    </source>
</evidence>
<evidence type="ECO:0000256" key="1">
    <source>
        <dbReference type="ARBA" id="ARBA00000448"/>
    </source>
</evidence>
<dbReference type="EC" id="3.2.1.21" evidence="4"/>
<feature type="signal peptide" evidence="15">
    <location>
        <begin position="1"/>
        <end position="18"/>
    </location>
</feature>
<protein>
    <recommendedName>
        <fullName evidence="4">beta-glucosidase</fullName>
        <ecNumber evidence="4">3.2.1.21</ecNumber>
    </recommendedName>
</protein>
<dbReference type="CDD" id="cd14752">
    <property type="entry name" value="GH31_N"/>
    <property type="match status" value="1"/>
</dbReference>
<dbReference type="SUPFAM" id="SSF51445">
    <property type="entry name" value="(Trans)glycosidases"/>
    <property type="match status" value="1"/>
</dbReference>
<feature type="domain" description="Glycosyl hydrolase family 31 C-terminal" evidence="18">
    <location>
        <begin position="694"/>
        <end position="782"/>
    </location>
</feature>
<evidence type="ECO:0000256" key="12">
    <source>
        <dbReference type="ARBA" id="ARBA00023326"/>
    </source>
</evidence>
<dbReference type="Gene3D" id="3.20.20.80">
    <property type="entry name" value="Glycosidases"/>
    <property type="match status" value="1"/>
</dbReference>
<comment type="function">
    <text evidence="13">Glucosidase involved in the degradation of cellulosic biomass. Has both alpha- and beta-glucosidase activity.</text>
</comment>
<dbReference type="CDD" id="cd06602">
    <property type="entry name" value="GH31_MGAM_SI_GAA"/>
    <property type="match status" value="1"/>
</dbReference>
<dbReference type="OrthoDB" id="2013371at2759"/>
<evidence type="ECO:0000259" key="16">
    <source>
        <dbReference type="Pfam" id="PF01055"/>
    </source>
</evidence>
<feature type="domain" description="Glycoside hydrolase family 31 TIM barrel" evidence="16">
    <location>
        <begin position="275"/>
        <end position="686"/>
    </location>
</feature>
<evidence type="ECO:0000256" key="11">
    <source>
        <dbReference type="ARBA" id="ARBA00023316"/>
    </source>
</evidence>
<dbReference type="Proteomes" id="UP000327013">
    <property type="component" value="Unassembled WGS sequence"/>
</dbReference>
<evidence type="ECO:0000256" key="5">
    <source>
        <dbReference type="ARBA" id="ARBA00022525"/>
    </source>
</evidence>
<dbReference type="InterPro" id="IPR011013">
    <property type="entry name" value="Gal_mutarotase_sf_dom"/>
</dbReference>